<feature type="active site" description="Proton acceptor" evidence="1">
    <location>
        <position position="173"/>
    </location>
</feature>
<comment type="subunit">
    <text evidence="1">Monomer.</text>
</comment>
<dbReference type="Proteomes" id="UP001595711">
    <property type="component" value="Unassembled WGS sequence"/>
</dbReference>
<dbReference type="InterPro" id="IPR029063">
    <property type="entry name" value="SAM-dependent_MTases_sf"/>
</dbReference>
<accession>A0ABV7VB78</accession>
<comment type="catalytic activity">
    <reaction evidence="1">
        <text>adenosine(2030) in 23S rRNA + S-adenosyl-L-methionine = N(6)-methyladenosine(2030) in 23S rRNA + S-adenosyl-L-homocysteine + H(+)</text>
        <dbReference type="Rhea" id="RHEA:43736"/>
        <dbReference type="Rhea" id="RHEA-COMP:10668"/>
        <dbReference type="Rhea" id="RHEA-COMP:10669"/>
        <dbReference type="ChEBI" id="CHEBI:15378"/>
        <dbReference type="ChEBI" id="CHEBI:57856"/>
        <dbReference type="ChEBI" id="CHEBI:59789"/>
        <dbReference type="ChEBI" id="CHEBI:74411"/>
        <dbReference type="ChEBI" id="CHEBI:74449"/>
        <dbReference type="EC" id="2.1.1.266"/>
    </reaction>
</comment>
<keyword evidence="3" id="KW-1185">Reference proteome</keyword>
<dbReference type="HAMAP" id="MF_00934">
    <property type="entry name" value="23SrRNA_methyltr_J"/>
    <property type="match status" value="1"/>
</dbReference>
<dbReference type="SUPFAM" id="SSF53335">
    <property type="entry name" value="S-adenosyl-L-methionine-dependent methyltransferases"/>
    <property type="match status" value="1"/>
</dbReference>
<dbReference type="PANTHER" id="PTHR37426:SF1">
    <property type="entry name" value="RIBOSOMAL RNA LARGE SUBUNIT METHYLTRANSFERASE J"/>
    <property type="match status" value="1"/>
</dbReference>
<comment type="caution">
    <text evidence="2">The sequence shown here is derived from an EMBL/GenBank/DDBJ whole genome shotgun (WGS) entry which is preliminary data.</text>
</comment>
<reference evidence="3" key="1">
    <citation type="journal article" date="2019" name="Int. J. Syst. Evol. Microbiol.">
        <title>The Global Catalogue of Microorganisms (GCM) 10K type strain sequencing project: providing services to taxonomists for standard genome sequencing and annotation.</title>
        <authorList>
            <consortium name="The Broad Institute Genomics Platform"/>
            <consortium name="The Broad Institute Genome Sequencing Center for Infectious Disease"/>
            <person name="Wu L."/>
            <person name="Ma J."/>
        </authorList>
    </citation>
    <scope>NUCLEOTIDE SEQUENCE [LARGE SCALE GENOMIC DNA]</scope>
    <source>
        <strain evidence="3">KCTC 42182</strain>
    </source>
</reference>
<feature type="binding site" evidence="1">
    <location>
        <position position="104"/>
    </location>
    <ligand>
        <name>S-adenosyl-L-methionine</name>
        <dbReference type="ChEBI" id="CHEBI:59789"/>
    </ligand>
</feature>
<comment type="similarity">
    <text evidence="1">Belongs to the RlmJ family.</text>
</comment>
<keyword evidence="1" id="KW-0694">RNA-binding</keyword>
<dbReference type="Pfam" id="PF04378">
    <property type="entry name" value="RsmJ"/>
    <property type="match status" value="1"/>
</dbReference>
<feature type="binding site" evidence="1">
    <location>
        <position position="18"/>
    </location>
    <ligand>
        <name>S-adenosyl-L-methionine</name>
        <dbReference type="ChEBI" id="CHEBI:59789"/>
    </ligand>
</feature>
<dbReference type="PANTHER" id="PTHR37426">
    <property type="entry name" value="RIBOSOMAL RNA LARGE SUBUNIT METHYLTRANSFERASE J"/>
    <property type="match status" value="1"/>
</dbReference>
<feature type="binding site" evidence="1">
    <location>
        <begin position="152"/>
        <end position="153"/>
    </location>
    <ligand>
        <name>S-adenosyl-L-methionine</name>
        <dbReference type="ChEBI" id="CHEBI:59789"/>
    </ligand>
</feature>
<dbReference type="Gene3D" id="3.40.50.150">
    <property type="entry name" value="Vaccinia Virus protein VP39"/>
    <property type="match status" value="1"/>
</dbReference>
<comment type="function">
    <text evidence="1">Specifically methylates the adenine in position 2030 of 23S rRNA.</text>
</comment>
<evidence type="ECO:0000256" key="1">
    <source>
        <dbReference type="HAMAP-Rule" id="MF_00934"/>
    </source>
</evidence>
<proteinExistence type="inferred from homology"/>
<keyword evidence="1 2" id="KW-0808">Transferase</keyword>
<keyword evidence="1" id="KW-0949">S-adenosyl-L-methionine</keyword>
<name>A0ABV7VB78_9PROT</name>
<dbReference type="RefSeq" id="WP_379720805.1">
    <property type="nucleotide sequence ID" value="NZ_JBHRYJ010000001.1"/>
</dbReference>
<dbReference type="InterPro" id="IPR007473">
    <property type="entry name" value="RlmJ"/>
</dbReference>
<dbReference type="GO" id="GO:0036307">
    <property type="term" value="F:23S rRNA (adenine(2030)-N(6))-methyltransferase activity"/>
    <property type="evidence" value="ECO:0007669"/>
    <property type="project" value="UniProtKB-EC"/>
</dbReference>
<feature type="binding site" evidence="1">
    <location>
        <position position="173"/>
    </location>
    <ligand>
        <name>S-adenosyl-L-methionine</name>
        <dbReference type="ChEBI" id="CHEBI:59789"/>
    </ligand>
</feature>
<dbReference type="EC" id="2.1.1.266" evidence="1"/>
<dbReference type="EMBL" id="JBHRYJ010000001">
    <property type="protein sequence ID" value="MFC3674227.1"/>
    <property type="molecule type" value="Genomic_DNA"/>
</dbReference>
<keyword evidence="1 2" id="KW-0489">Methyltransferase</keyword>
<feature type="site" description="Interaction with substrate rRNA" evidence="1">
    <location>
        <position position="3"/>
    </location>
</feature>
<sequence>MNYRHAFHAGNFGDVLKHVVLLELLAALHRKPSPVHLIDSHAGIGRYDLASDEAQRGGEFRFGVQAVLADPAAVRILPRYVAALRSLNPGLREDGGDLQVYPGSPWLLARSLRGAEDRLTLCELHPEDAETLRHNLAIDFGRDPRIALHHRNGFEALKALTPPTPRRGLALIDPAYEAKDEFAMVARAVLATLRRWPTGQLAVWYPIKEQKAVDAWKAGLAADLGTETLAVELTVRPAREARQMNGNGLLLVNPPWQLAETLMPMLDFLQARLAREAGAGARIETLVKGD</sequence>
<evidence type="ECO:0000313" key="3">
    <source>
        <dbReference type="Proteomes" id="UP001595711"/>
    </source>
</evidence>
<organism evidence="2 3">
    <name type="scientific">Ferrovibrio xuzhouensis</name>
    <dbReference type="NCBI Taxonomy" id="1576914"/>
    <lineage>
        <taxon>Bacteria</taxon>
        <taxon>Pseudomonadati</taxon>
        <taxon>Pseudomonadota</taxon>
        <taxon>Alphaproteobacteria</taxon>
        <taxon>Rhodospirillales</taxon>
        <taxon>Rhodospirillaceae</taxon>
        <taxon>Ferrovibrio</taxon>
    </lineage>
</organism>
<feature type="binding site" evidence="1">
    <location>
        <position position="123"/>
    </location>
    <ligand>
        <name>S-adenosyl-L-methionine</name>
        <dbReference type="ChEBI" id="CHEBI:59789"/>
    </ligand>
</feature>
<protein>
    <recommendedName>
        <fullName evidence="1">Ribosomal RNA large subunit methyltransferase J</fullName>
        <ecNumber evidence="1">2.1.1.266</ecNumber>
    </recommendedName>
    <alternativeName>
        <fullName evidence="1">23S rRNA (adenine(2030)-N6)-methyltransferase</fullName>
    </alternativeName>
    <alternativeName>
        <fullName evidence="1">23S rRNA m6A2030 methyltransferase</fullName>
    </alternativeName>
</protein>
<evidence type="ECO:0000313" key="2">
    <source>
        <dbReference type="EMBL" id="MFC3674227.1"/>
    </source>
</evidence>
<gene>
    <name evidence="1" type="primary">rlmJ</name>
    <name evidence="2" type="ORF">ACFOOQ_01650</name>
</gene>
<feature type="binding site" evidence="1">
    <location>
        <position position="41"/>
    </location>
    <ligand>
        <name>S-adenosyl-L-methionine</name>
        <dbReference type="ChEBI" id="CHEBI:59789"/>
    </ligand>
</feature>
<keyword evidence="1" id="KW-0698">rRNA processing</keyword>